<evidence type="ECO:0000256" key="9">
    <source>
        <dbReference type="SAM" id="SignalP"/>
    </source>
</evidence>
<dbReference type="PROSITE" id="PS00143">
    <property type="entry name" value="INSULINASE"/>
    <property type="match status" value="1"/>
</dbReference>
<evidence type="ECO:0000256" key="2">
    <source>
        <dbReference type="ARBA" id="ARBA00007261"/>
    </source>
</evidence>
<evidence type="ECO:0000256" key="5">
    <source>
        <dbReference type="ARBA" id="ARBA00022801"/>
    </source>
</evidence>
<dbReference type="PANTHER" id="PTHR43690:SF34">
    <property type="entry name" value="ZINC PROTEASE PQQL-LIKE"/>
    <property type="match status" value="1"/>
</dbReference>
<keyword evidence="7" id="KW-0482">Metalloprotease</keyword>
<dbReference type="RefSeq" id="WP_004333578.1">
    <property type="nucleotide sequence ID" value="NZ_ACNN01000020.1"/>
</dbReference>
<dbReference type="GeneID" id="93365202"/>
<dbReference type="SUPFAM" id="SSF63411">
    <property type="entry name" value="LuxS/MPP-like metallohydrolase"/>
    <property type="match status" value="4"/>
</dbReference>
<evidence type="ECO:0000256" key="6">
    <source>
        <dbReference type="ARBA" id="ARBA00022833"/>
    </source>
</evidence>
<feature type="domain" description="Peptidase M16 N-terminal" evidence="10">
    <location>
        <begin position="53"/>
        <end position="187"/>
    </location>
</feature>
<evidence type="ECO:0000256" key="4">
    <source>
        <dbReference type="ARBA" id="ARBA00022723"/>
    </source>
</evidence>
<dbReference type="InterPro" id="IPR011249">
    <property type="entry name" value="Metalloenz_LuxS/M16"/>
</dbReference>
<feature type="domain" description="Peptidase M16 C-terminal" evidence="11">
    <location>
        <begin position="212"/>
        <end position="294"/>
    </location>
</feature>
<feature type="domain" description="Peptidase M16 C-terminal" evidence="11">
    <location>
        <begin position="712"/>
        <end position="876"/>
    </location>
</feature>
<proteinExistence type="inferred from homology"/>
<comment type="caution">
    <text evidence="12">The sequence shown here is derived from an EMBL/GenBank/DDBJ whole genome shotgun (WGS) entry which is preliminary data.</text>
</comment>
<dbReference type="PROSITE" id="PS51257">
    <property type="entry name" value="PROKAR_LIPOPROTEIN"/>
    <property type="match status" value="1"/>
</dbReference>
<dbReference type="eggNOG" id="COG0612">
    <property type="taxonomic scope" value="Bacteria"/>
</dbReference>
<evidence type="ECO:0000256" key="3">
    <source>
        <dbReference type="ARBA" id="ARBA00022670"/>
    </source>
</evidence>
<keyword evidence="13" id="KW-1185">Reference proteome</keyword>
<dbReference type="AlphaFoldDB" id="C3JAF7"/>
<keyword evidence="6" id="KW-0862">Zinc</keyword>
<keyword evidence="4" id="KW-0479">Metal-binding</keyword>
<dbReference type="Proteomes" id="UP000004295">
    <property type="component" value="Unassembled WGS sequence"/>
</dbReference>
<evidence type="ECO:0000313" key="12">
    <source>
        <dbReference type="EMBL" id="EEN82681.1"/>
    </source>
</evidence>
<protein>
    <submittedName>
        <fullName evidence="12">Peptidase M16 inactive domain protein</fullName>
        <ecNumber evidence="12">3.4.24.-</ecNumber>
    </submittedName>
</protein>
<comment type="similarity">
    <text evidence="2 8">Belongs to the peptidase M16 family.</text>
</comment>
<evidence type="ECO:0000256" key="7">
    <source>
        <dbReference type="ARBA" id="ARBA00023049"/>
    </source>
</evidence>
<organism evidence="12 13">
    <name type="scientific">Porphyromonas endodontalis (strain ATCC 35406 / DSM 24491 / JCM 8526 / CCUG 16442 / BCRC 14492 / NCTC 13058 / HG 370)</name>
    <name type="common">Bacteroides endodontalis</name>
    <dbReference type="NCBI Taxonomy" id="553175"/>
    <lineage>
        <taxon>Bacteria</taxon>
        <taxon>Pseudomonadati</taxon>
        <taxon>Bacteroidota</taxon>
        <taxon>Bacteroidia</taxon>
        <taxon>Bacteroidales</taxon>
        <taxon>Porphyromonadaceae</taxon>
        <taxon>Porphyromonas</taxon>
    </lineage>
</organism>
<dbReference type="InterPro" id="IPR007863">
    <property type="entry name" value="Peptidase_M16_C"/>
</dbReference>
<dbReference type="GO" id="GO:0004222">
    <property type="term" value="F:metalloendopeptidase activity"/>
    <property type="evidence" value="ECO:0007669"/>
    <property type="project" value="InterPro"/>
</dbReference>
<dbReference type="GO" id="GO:0006508">
    <property type="term" value="P:proteolysis"/>
    <property type="evidence" value="ECO:0007669"/>
    <property type="project" value="UniProtKB-KW"/>
</dbReference>
<name>C3JAF7_POREA</name>
<evidence type="ECO:0000313" key="13">
    <source>
        <dbReference type="Proteomes" id="UP000004295"/>
    </source>
</evidence>
<dbReference type="InterPro" id="IPR001431">
    <property type="entry name" value="Pept_M16_Zn_BS"/>
</dbReference>
<accession>C3JAF7</accession>
<dbReference type="STRING" id="553175.POREN0001_0193"/>
<keyword evidence="3" id="KW-0645">Protease</keyword>
<dbReference type="EMBL" id="ACNN01000020">
    <property type="protein sequence ID" value="EEN82681.1"/>
    <property type="molecule type" value="Genomic_DNA"/>
</dbReference>
<evidence type="ECO:0000256" key="8">
    <source>
        <dbReference type="RuleBase" id="RU004447"/>
    </source>
</evidence>
<dbReference type="PANTHER" id="PTHR43690">
    <property type="entry name" value="NARDILYSIN"/>
    <property type="match status" value="1"/>
</dbReference>
<dbReference type="InterPro" id="IPR050626">
    <property type="entry name" value="Peptidase_M16"/>
</dbReference>
<evidence type="ECO:0000259" key="10">
    <source>
        <dbReference type="Pfam" id="PF00675"/>
    </source>
</evidence>
<comment type="cofactor">
    <cofactor evidence="1">
        <name>Zn(2+)</name>
        <dbReference type="ChEBI" id="CHEBI:29105"/>
    </cofactor>
</comment>
<dbReference type="GO" id="GO:0046872">
    <property type="term" value="F:metal ion binding"/>
    <property type="evidence" value="ECO:0007669"/>
    <property type="project" value="UniProtKB-KW"/>
</dbReference>
<evidence type="ECO:0000259" key="11">
    <source>
        <dbReference type="Pfam" id="PF05193"/>
    </source>
</evidence>
<feature type="signal peptide" evidence="9">
    <location>
        <begin position="1"/>
        <end position="24"/>
    </location>
</feature>
<evidence type="ECO:0000256" key="1">
    <source>
        <dbReference type="ARBA" id="ARBA00001947"/>
    </source>
</evidence>
<gene>
    <name evidence="12" type="ORF">POREN0001_0193</name>
</gene>
<dbReference type="Pfam" id="PF05193">
    <property type="entry name" value="Peptidase_M16_C"/>
    <property type="match status" value="2"/>
</dbReference>
<feature type="chain" id="PRO_5002926347" evidence="9">
    <location>
        <begin position="25"/>
        <end position="953"/>
    </location>
</feature>
<dbReference type="Pfam" id="PF00675">
    <property type="entry name" value="Peptidase_M16"/>
    <property type="match status" value="1"/>
</dbReference>
<dbReference type="InterPro" id="IPR011765">
    <property type="entry name" value="Pept_M16_N"/>
</dbReference>
<sequence>MQLKRFALGVLLIFGCLVPASLRAQDPMMQQLPIDPAVRMGTLPNGLTYIIRHNENPKNRANYYIAQKVGSVLEEDSQAGLAHFLEHMAFNGTKNFPGKNLIGFLERIGCQFGADLNAYTAFDETVYTIMDAPTDKGIEIIDSCLLIMHDWSNNITLDGKEIDEERGVIHEEWRSRDNASLRMLTAQLPKVLPNNKYANRMPIGTMEVVDNFKHNEIRDFYHKWYRPDLQGIIVVGDIDVDYVEKKLKEIFADVPAPQNPAERYFVQVEDNATPIVALATDKEATSTNISVMFKHDVLSREEKGSIAGALVIYMEAIATQIINERFNEITIKPNAPFLRGGAFDYNYMGIAKTKNAFTFMAIAKDGAFKPAFEALVAEIQRVKQHGFLKSEYDRARTDVLKMFEDQFKARADRKNGSFCEEYKNYFLDGGYIPGIEVEKQLMEMIAEQVTPEMVAQYIQEMITTDGKNLVITVTGPKKDGITYPTEAEIIALYNECVAKPVEAKKEEIVDTNLIDKDLKGGKIVKEKKNQKFGTTELTLQNGIKVYLKKTDFKEDQILMSGTTNGGFRLYSKPSDILNTKIVDDIVSLGGLGKFDAIALGKALTGRTVSVSPAFGNFTSGFSGNSTVADFETMLQLTYLYMTDIRADKEAFAAYKEKTTEALKMAERQPFASLSDSINYLLFDNDIWRKKVKADDMEKVSYERALQMARERLSSADGFQFFFVGNIDEAKAKELIVKYLGSVPKGKATPKMDRTKQAGFRKGEKTMEVYKDMNTPTGIVMDYLQGKAVYDHKTILAAQILNGVLDQTLIASIRERESGTYSPSAAAEVDEFPTPEGSVTVQFFCAPERAAQLNQVVYDELNLIVKNGVSQEYFDKTVVNMKKRHAERIRENGYWLGNIEEYFFNGKNWVDNYDKVLDSIKPADVQALLKSIVTSGNRLQLYFRSNQTEADQKK</sequence>
<keyword evidence="9" id="KW-0732">Signal</keyword>
<keyword evidence="5 12" id="KW-0378">Hydrolase</keyword>
<dbReference type="EC" id="3.4.24.-" evidence="12"/>
<dbReference type="Gene3D" id="3.30.830.10">
    <property type="entry name" value="Metalloenzyme, LuxS/M16 peptidase-like"/>
    <property type="match status" value="4"/>
</dbReference>
<reference evidence="12 13" key="1">
    <citation type="submission" date="2009-04" db="EMBL/GenBank/DDBJ databases">
        <authorList>
            <person name="Sebastian Y."/>
            <person name="Madupu R."/>
            <person name="Durkin A.S."/>
            <person name="Torralba M."/>
            <person name="Methe B."/>
            <person name="Sutton G.G."/>
            <person name="Strausberg R.L."/>
            <person name="Nelson K.E."/>
        </authorList>
    </citation>
    <scope>NUCLEOTIDE SEQUENCE [LARGE SCALE GENOMIC DNA]</scope>
    <source>
        <strain evidence="13">ATCC 35406 / BCRC 14492 / JCM 8526 / NCTC 13058 / HG 370</strain>
    </source>
</reference>